<dbReference type="Proteomes" id="UP000547879">
    <property type="component" value="Unassembled WGS sequence"/>
</dbReference>
<dbReference type="InterPro" id="IPR000073">
    <property type="entry name" value="AB_hydrolase_1"/>
</dbReference>
<evidence type="ECO:0000313" key="2">
    <source>
        <dbReference type="EMBL" id="MBB6163688.1"/>
    </source>
</evidence>
<reference evidence="2 3" key="1">
    <citation type="submission" date="2020-08" db="EMBL/GenBank/DDBJ databases">
        <title>Genomic Encyclopedia of Type Strains, Phase IV (KMG-IV): sequencing the most valuable type-strain genomes for metagenomic binning, comparative biology and taxonomic classification.</title>
        <authorList>
            <person name="Goeker M."/>
        </authorList>
    </citation>
    <scope>NUCLEOTIDE SEQUENCE [LARGE SCALE GENOMIC DNA]</scope>
    <source>
        <strain evidence="2 3">DSM 100734</strain>
    </source>
</reference>
<name>A0A7W9Y958_9HYPH</name>
<organism evidence="2 3">
    <name type="scientific">Rhizobium wenxiniae</name>
    <dbReference type="NCBI Taxonomy" id="1737357"/>
    <lineage>
        <taxon>Bacteria</taxon>
        <taxon>Pseudomonadati</taxon>
        <taxon>Pseudomonadota</taxon>
        <taxon>Alphaproteobacteria</taxon>
        <taxon>Hyphomicrobiales</taxon>
        <taxon>Rhizobiaceae</taxon>
        <taxon>Rhizobium/Agrobacterium group</taxon>
        <taxon>Rhizobium</taxon>
    </lineage>
</organism>
<dbReference type="EMBL" id="JACHEG010000003">
    <property type="protein sequence ID" value="MBB6163688.1"/>
    <property type="molecule type" value="Genomic_DNA"/>
</dbReference>
<sequence>MANVLPDIGEVSYLEIDGVNVRLATGGSADGIPVMISSPWPESIYAFRGIVEHIGKFAPYVAIDLPGFGMSQGRSDLMSPTRMGHFIARAAWKLGIKRMHGIGPDVGALAMLSSAADHPALFESLVVGSGATSVELAAGGLTDLISSQPGAFAEEEGGDLAVGFVTQSAANPTPPAVMEDYWLSSSATRFDQAANFVRSYPEELPTLKERLRVIQSPVLVLAGRDDPLVPPANGQLLVEHIKHSRQVLLEGGHLIWEDAASLYGAAIADWINGGYSHLANNYSES</sequence>
<gene>
    <name evidence="2" type="ORF">HNQ72_003528</name>
</gene>
<dbReference type="Pfam" id="PF00561">
    <property type="entry name" value="Abhydrolase_1"/>
    <property type="match status" value="1"/>
</dbReference>
<dbReference type="Gene3D" id="3.40.50.1820">
    <property type="entry name" value="alpha/beta hydrolase"/>
    <property type="match status" value="1"/>
</dbReference>
<dbReference type="InterPro" id="IPR050266">
    <property type="entry name" value="AB_hydrolase_sf"/>
</dbReference>
<feature type="domain" description="AB hydrolase-1" evidence="1">
    <location>
        <begin position="40"/>
        <end position="258"/>
    </location>
</feature>
<dbReference type="AlphaFoldDB" id="A0A7W9Y958"/>
<dbReference type="SUPFAM" id="SSF53474">
    <property type="entry name" value="alpha/beta-Hydrolases"/>
    <property type="match status" value="1"/>
</dbReference>
<keyword evidence="3" id="KW-1185">Reference proteome</keyword>
<proteinExistence type="predicted"/>
<evidence type="ECO:0000259" key="1">
    <source>
        <dbReference type="Pfam" id="PF00561"/>
    </source>
</evidence>
<dbReference type="PANTHER" id="PTHR43798:SF33">
    <property type="entry name" value="HYDROLASE, PUTATIVE (AFU_ORTHOLOGUE AFUA_2G14860)-RELATED"/>
    <property type="match status" value="1"/>
</dbReference>
<dbReference type="PANTHER" id="PTHR43798">
    <property type="entry name" value="MONOACYLGLYCEROL LIPASE"/>
    <property type="match status" value="1"/>
</dbReference>
<evidence type="ECO:0000313" key="3">
    <source>
        <dbReference type="Proteomes" id="UP000547879"/>
    </source>
</evidence>
<protein>
    <submittedName>
        <fullName evidence="2">Pimeloyl-ACP methyl ester carboxylesterase</fullName>
    </submittedName>
</protein>
<accession>A0A7W9Y958</accession>
<dbReference type="InterPro" id="IPR029058">
    <property type="entry name" value="AB_hydrolase_fold"/>
</dbReference>
<dbReference type="RefSeq" id="WP_183993592.1">
    <property type="nucleotide sequence ID" value="NZ_BMHW01000008.1"/>
</dbReference>
<dbReference type="GO" id="GO:0016020">
    <property type="term" value="C:membrane"/>
    <property type="evidence" value="ECO:0007669"/>
    <property type="project" value="TreeGrafter"/>
</dbReference>
<comment type="caution">
    <text evidence="2">The sequence shown here is derived from an EMBL/GenBank/DDBJ whole genome shotgun (WGS) entry which is preliminary data.</text>
</comment>